<reference evidence="1 2" key="1">
    <citation type="submission" date="2019-10" db="EMBL/GenBank/DDBJ databases">
        <authorList>
            <person name="Karimi E."/>
        </authorList>
    </citation>
    <scope>NUCLEOTIDE SEQUENCE [LARGE SCALE GENOMIC DNA]</scope>
    <source>
        <strain evidence="1">Acinetobacter sp. 8BE</strain>
    </source>
</reference>
<dbReference type="Proteomes" id="UP000430404">
    <property type="component" value="Unassembled WGS sequence"/>
</dbReference>
<dbReference type="AlphaFoldDB" id="A0A653K3P7"/>
<accession>A0A653K3P7</accession>
<evidence type="ECO:0000313" key="1">
    <source>
        <dbReference type="EMBL" id="VXA55464.1"/>
    </source>
</evidence>
<gene>
    <name evidence="1" type="ORF">ACI8B_210254</name>
</gene>
<organism evidence="1 2">
    <name type="scientific">Acinetobacter proteolyticus</name>
    <dbReference type="NCBI Taxonomy" id="1776741"/>
    <lineage>
        <taxon>Bacteria</taxon>
        <taxon>Pseudomonadati</taxon>
        <taxon>Pseudomonadota</taxon>
        <taxon>Gammaproteobacteria</taxon>
        <taxon>Moraxellales</taxon>
        <taxon>Moraxellaceae</taxon>
        <taxon>Acinetobacter</taxon>
    </lineage>
</organism>
<dbReference type="RefSeq" id="WP_159725128.1">
    <property type="nucleotide sequence ID" value="NZ_LR732744.1"/>
</dbReference>
<dbReference type="EMBL" id="CABWKZ010000014">
    <property type="protein sequence ID" value="VXA55464.1"/>
    <property type="molecule type" value="Genomic_DNA"/>
</dbReference>
<evidence type="ECO:0000313" key="2">
    <source>
        <dbReference type="Proteomes" id="UP000430404"/>
    </source>
</evidence>
<sequence length="164" mass="18237">MRLDRVLQNKILNLAADSYPSNISPGHDNDLDSYDETSLAANLKYLEEHRLIRPKSVMVSIDNFYSFGAIEITKDGLDFLLGDEGLSAILNVVTVKFEADTLKAILENRINQSDLAPDDKKTMIDSLRELPAESIKHLTMKLLDEGLENLPSAILLIGTYLGMS</sequence>
<protein>
    <submittedName>
        <fullName evidence="1">Uncharacterized protein</fullName>
    </submittedName>
</protein>
<proteinExistence type="predicted"/>
<name>A0A653K3P7_9GAMM</name>